<evidence type="ECO:0000256" key="6">
    <source>
        <dbReference type="PROSITE-ProRule" id="PRU10141"/>
    </source>
</evidence>
<dbReference type="PROSITE" id="PS50011">
    <property type="entry name" value="PROTEIN_KINASE_DOM"/>
    <property type="match status" value="1"/>
</dbReference>
<sequence length="185" mass="21517">ETSYDVNSDGGEIVDSLRTFTDVNCFLNERYGYSHPKLLGEGSYGVVIRYRRPENEGDVAVKCVFLHNVREGEGQVWFGLKRENIVPLLQWTIFESLNVVCFEMEVYEQDLFTAVRKAEYLQSADALQQLKMWLYQALSGINFLHERQLYHLYIMSDNVFISRNAKRALIADISFLKQTSSLIRR</sequence>
<dbReference type="AlphaFoldDB" id="A0A4Y2K296"/>
<dbReference type="OrthoDB" id="6431554at2759"/>
<dbReference type="Pfam" id="PF00069">
    <property type="entry name" value="Pkinase"/>
    <property type="match status" value="1"/>
</dbReference>
<dbReference type="GO" id="GO:0004693">
    <property type="term" value="F:cyclin-dependent protein serine/threonine kinase activity"/>
    <property type="evidence" value="ECO:0007669"/>
    <property type="project" value="TreeGrafter"/>
</dbReference>
<proteinExistence type="predicted"/>
<dbReference type="Proteomes" id="UP000499080">
    <property type="component" value="Unassembled WGS sequence"/>
</dbReference>
<dbReference type="PANTHER" id="PTHR24056:SF246">
    <property type="entry name" value="ECDYSONE-INDUCED PROTEIN 63E, ISOFORM N"/>
    <property type="match status" value="1"/>
</dbReference>
<comment type="caution">
    <text evidence="8">The sequence shown here is derived from an EMBL/GenBank/DDBJ whole genome shotgun (WGS) entry which is preliminary data.</text>
</comment>
<keyword evidence="4" id="KW-0418">Kinase</keyword>
<evidence type="ECO:0000256" key="5">
    <source>
        <dbReference type="ARBA" id="ARBA00022840"/>
    </source>
</evidence>
<gene>
    <name evidence="8" type="ORF">AVEN_232133_1</name>
</gene>
<dbReference type="InterPro" id="IPR050108">
    <property type="entry name" value="CDK"/>
</dbReference>
<evidence type="ECO:0000256" key="2">
    <source>
        <dbReference type="ARBA" id="ARBA00022679"/>
    </source>
</evidence>
<evidence type="ECO:0000313" key="8">
    <source>
        <dbReference type="EMBL" id="GBM96434.1"/>
    </source>
</evidence>
<dbReference type="GO" id="GO:0005524">
    <property type="term" value="F:ATP binding"/>
    <property type="evidence" value="ECO:0007669"/>
    <property type="project" value="UniProtKB-UniRule"/>
</dbReference>
<feature type="binding site" evidence="6">
    <location>
        <position position="62"/>
    </location>
    <ligand>
        <name>ATP</name>
        <dbReference type="ChEBI" id="CHEBI:30616"/>
    </ligand>
</feature>
<dbReference type="PANTHER" id="PTHR24056">
    <property type="entry name" value="CELL DIVISION PROTEIN KINASE"/>
    <property type="match status" value="1"/>
</dbReference>
<dbReference type="Gene3D" id="1.10.510.10">
    <property type="entry name" value="Transferase(Phosphotransferase) domain 1"/>
    <property type="match status" value="1"/>
</dbReference>
<dbReference type="InterPro" id="IPR017441">
    <property type="entry name" value="Protein_kinase_ATP_BS"/>
</dbReference>
<feature type="non-terminal residue" evidence="8">
    <location>
        <position position="1"/>
    </location>
</feature>
<keyword evidence="1" id="KW-0723">Serine/threonine-protein kinase</keyword>
<evidence type="ECO:0000259" key="7">
    <source>
        <dbReference type="PROSITE" id="PS50011"/>
    </source>
</evidence>
<keyword evidence="9" id="KW-1185">Reference proteome</keyword>
<organism evidence="8 9">
    <name type="scientific">Araneus ventricosus</name>
    <name type="common">Orbweaver spider</name>
    <name type="synonym">Epeira ventricosa</name>
    <dbReference type="NCBI Taxonomy" id="182803"/>
    <lineage>
        <taxon>Eukaryota</taxon>
        <taxon>Metazoa</taxon>
        <taxon>Ecdysozoa</taxon>
        <taxon>Arthropoda</taxon>
        <taxon>Chelicerata</taxon>
        <taxon>Arachnida</taxon>
        <taxon>Araneae</taxon>
        <taxon>Araneomorphae</taxon>
        <taxon>Entelegynae</taxon>
        <taxon>Araneoidea</taxon>
        <taxon>Araneidae</taxon>
        <taxon>Araneus</taxon>
    </lineage>
</organism>
<evidence type="ECO:0000256" key="4">
    <source>
        <dbReference type="ARBA" id="ARBA00022777"/>
    </source>
</evidence>
<accession>A0A4Y2K296</accession>
<reference evidence="8 9" key="1">
    <citation type="journal article" date="2019" name="Sci. Rep.">
        <title>Orb-weaving spider Araneus ventricosus genome elucidates the spidroin gene catalogue.</title>
        <authorList>
            <person name="Kono N."/>
            <person name="Nakamura H."/>
            <person name="Ohtoshi R."/>
            <person name="Moran D.A.P."/>
            <person name="Shinohara A."/>
            <person name="Yoshida Y."/>
            <person name="Fujiwara M."/>
            <person name="Mori M."/>
            <person name="Tomita M."/>
            <person name="Arakawa K."/>
        </authorList>
    </citation>
    <scope>NUCLEOTIDE SEQUENCE [LARGE SCALE GENOMIC DNA]</scope>
</reference>
<dbReference type="SUPFAM" id="SSF56112">
    <property type="entry name" value="Protein kinase-like (PK-like)"/>
    <property type="match status" value="1"/>
</dbReference>
<dbReference type="InterPro" id="IPR000719">
    <property type="entry name" value="Prot_kinase_dom"/>
</dbReference>
<keyword evidence="3 6" id="KW-0547">Nucleotide-binding</keyword>
<keyword evidence="5 6" id="KW-0067">ATP-binding</keyword>
<dbReference type="PROSITE" id="PS00107">
    <property type="entry name" value="PROTEIN_KINASE_ATP"/>
    <property type="match status" value="1"/>
</dbReference>
<feature type="domain" description="Protein kinase" evidence="7">
    <location>
        <begin position="33"/>
        <end position="185"/>
    </location>
</feature>
<evidence type="ECO:0000256" key="1">
    <source>
        <dbReference type="ARBA" id="ARBA00022527"/>
    </source>
</evidence>
<dbReference type="GO" id="GO:0005634">
    <property type="term" value="C:nucleus"/>
    <property type="evidence" value="ECO:0007669"/>
    <property type="project" value="TreeGrafter"/>
</dbReference>
<evidence type="ECO:0000313" key="9">
    <source>
        <dbReference type="Proteomes" id="UP000499080"/>
    </source>
</evidence>
<dbReference type="GO" id="GO:0005737">
    <property type="term" value="C:cytoplasm"/>
    <property type="evidence" value="ECO:0007669"/>
    <property type="project" value="TreeGrafter"/>
</dbReference>
<dbReference type="InterPro" id="IPR011009">
    <property type="entry name" value="Kinase-like_dom_sf"/>
</dbReference>
<evidence type="ECO:0000256" key="3">
    <source>
        <dbReference type="ARBA" id="ARBA00022741"/>
    </source>
</evidence>
<protein>
    <recommendedName>
        <fullName evidence="7">Protein kinase domain-containing protein</fullName>
    </recommendedName>
</protein>
<name>A0A4Y2K296_ARAVE</name>
<keyword evidence="2" id="KW-0808">Transferase</keyword>
<dbReference type="EMBL" id="BGPR01112884">
    <property type="protein sequence ID" value="GBM96434.1"/>
    <property type="molecule type" value="Genomic_DNA"/>
</dbReference>